<reference evidence="2 3" key="1">
    <citation type="submission" date="2022-01" db="EMBL/GenBank/DDBJ databases">
        <title>A high-quality chromosome-level genome assembly of rohu carp, Labeo rohita.</title>
        <authorList>
            <person name="Arick M.A. II"/>
            <person name="Hsu C.-Y."/>
            <person name="Magbanua Z."/>
            <person name="Pechanova O."/>
            <person name="Grover C."/>
            <person name="Miller E."/>
            <person name="Thrash A."/>
            <person name="Ezzel L."/>
            <person name="Alam S."/>
            <person name="Benzie J."/>
            <person name="Hamilton M."/>
            <person name="Karsi A."/>
            <person name="Lawrence M.L."/>
            <person name="Peterson D.G."/>
        </authorList>
    </citation>
    <scope>NUCLEOTIDE SEQUENCE [LARGE SCALE GENOMIC DNA]</scope>
    <source>
        <strain evidence="3">BAU-BD-2019</strain>
        <tissue evidence="2">Blood</tissue>
    </source>
</reference>
<feature type="region of interest" description="Disordered" evidence="1">
    <location>
        <begin position="94"/>
        <end position="114"/>
    </location>
</feature>
<accession>A0ABQ8L2D2</accession>
<feature type="compositionally biased region" description="Basic and acidic residues" evidence="1">
    <location>
        <begin position="59"/>
        <end position="73"/>
    </location>
</feature>
<name>A0ABQ8L2D2_LABRO</name>
<feature type="region of interest" description="Disordered" evidence="1">
    <location>
        <begin position="1"/>
        <end position="81"/>
    </location>
</feature>
<keyword evidence="3" id="KW-1185">Reference proteome</keyword>
<feature type="compositionally biased region" description="Basic and acidic residues" evidence="1">
    <location>
        <begin position="98"/>
        <end position="114"/>
    </location>
</feature>
<dbReference type="Proteomes" id="UP000830375">
    <property type="component" value="Unassembled WGS sequence"/>
</dbReference>
<gene>
    <name evidence="2" type="ORF">H4Q32_025750</name>
</gene>
<evidence type="ECO:0000313" key="2">
    <source>
        <dbReference type="EMBL" id="KAI2644827.1"/>
    </source>
</evidence>
<protein>
    <submittedName>
        <fullName evidence="2">tRNA modification GTPase MnmE</fullName>
    </submittedName>
</protein>
<sequence>MKVTHGGAVGGRSHGGEKADDSRGPTNSGGAGGRGALGGDGKPMSQGDAEDPEGQGPRPSDDQGEVRVNELELKGQGSPAELVDMLERRELGAMVEPVGRRAKAESASHNEKGL</sequence>
<organism evidence="2 3">
    <name type="scientific">Labeo rohita</name>
    <name type="common">Indian major carp</name>
    <name type="synonym">Cyprinus rohita</name>
    <dbReference type="NCBI Taxonomy" id="84645"/>
    <lineage>
        <taxon>Eukaryota</taxon>
        <taxon>Metazoa</taxon>
        <taxon>Chordata</taxon>
        <taxon>Craniata</taxon>
        <taxon>Vertebrata</taxon>
        <taxon>Euteleostomi</taxon>
        <taxon>Actinopterygii</taxon>
        <taxon>Neopterygii</taxon>
        <taxon>Teleostei</taxon>
        <taxon>Ostariophysi</taxon>
        <taxon>Cypriniformes</taxon>
        <taxon>Cyprinidae</taxon>
        <taxon>Labeoninae</taxon>
        <taxon>Labeonini</taxon>
        <taxon>Labeo</taxon>
    </lineage>
</organism>
<dbReference type="EMBL" id="JACTAM010002426">
    <property type="protein sequence ID" value="KAI2644827.1"/>
    <property type="molecule type" value="Genomic_DNA"/>
</dbReference>
<evidence type="ECO:0000256" key="1">
    <source>
        <dbReference type="SAM" id="MobiDB-lite"/>
    </source>
</evidence>
<comment type="caution">
    <text evidence="2">The sequence shown here is derived from an EMBL/GenBank/DDBJ whole genome shotgun (WGS) entry which is preliminary data.</text>
</comment>
<feature type="compositionally biased region" description="Basic and acidic residues" evidence="1">
    <location>
        <begin position="14"/>
        <end position="23"/>
    </location>
</feature>
<evidence type="ECO:0000313" key="3">
    <source>
        <dbReference type="Proteomes" id="UP000830375"/>
    </source>
</evidence>
<feature type="compositionally biased region" description="Gly residues" evidence="1">
    <location>
        <begin position="27"/>
        <end position="41"/>
    </location>
</feature>
<proteinExistence type="predicted"/>